<feature type="transmembrane region" description="Helical" evidence="1">
    <location>
        <begin position="143"/>
        <end position="166"/>
    </location>
</feature>
<gene>
    <name evidence="2" type="ORF">Fcan01_04823</name>
</gene>
<reference evidence="2 3" key="1">
    <citation type="submission" date="2015-12" db="EMBL/GenBank/DDBJ databases">
        <title>The genome of Folsomia candida.</title>
        <authorList>
            <person name="Faddeeva A."/>
            <person name="Derks M.F."/>
            <person name="Anvar Y."/>
            <person name="Smit S."/>
            <person name="Van Straalen N."/>
            <person name="Roelofs D."/>
        </authorList>
    </citation>
    <scope>NUCLEOTIDE SEQUENCE [LARGE SCALE GENOMIC DNA]</scope>
    <source>
        <strain evidence="2 3">VU population</strain>
        <tissue evidence="2">Whole body</tissue>
    </source>
</reference>
<dbReference type="AlphaFoldDB" id="A0A226ERA4"/>
<keyword evidence="1" id="KW-0472">Membrane</keyword>
<dbReference type="Proteomes" id="UP000198287">
    <property type="component" value="Unassembled WGS sequence"/>
</dbReference>
<name>A0A226ERA4_FOLCA</name>
<feature type="transmembrane region" description="Helical" evidence="1">
    <location>
        <begin position="45"/>
        <end position="69"/>
    </location>
</feature>
<keyword evidence="3" id="KW-1185">Reference proteome</keyword>
<keyword evidence="1" id="KW-0812">Transmembrane</keyword>
<evidence type="ECO:0000256" key="1">
    <source>
        <dbReference type="SAM" id="Phobius"/>
    </source>
</evidence>
<feature type="transmembrane region" description="Helical" evidence="1">
    <location>
        <begin position="288"/>
        <end position="307"/>
    </location>
</feature>
<protein>
    <submittedName>
        <fullName evidence="2">Uncharacterized protein</fullName>
    </submittedName>
</protein>
<proteinExistence type="predicted"/>
<feature type="transmembrane region" description="Helical" evidence="1">
    <location>
        <begin position="261"/>
        <end position="281"/>
    </location>
</feature>
<feature type="transmembrane region" description="Helical" evidence="1">
    <location>
        <begin position="210"/>
        <end position="226"/>
    </location>
</feature>
<organism evidence="2 3">
    <name type="scientific">Folsomia candida</name>
    <name type="common">Springtail</name>
    <dbReference type="NCBI Taxonomy" id="158441"/>
    <lineage>
        <taxon>Eukaryota</taxon>
        <taxon>Metazoa</taxon>
        <taxon>Ecdysozoa</taxon>
        <taxon>Arthropoda</taxon>
        <taxon>Hexapoda</taxon>
        <taxon>Collembola</taxon>
        <taxon>Entomobryomorpha</taxon>
        <taxon>Isotomoidea</taxon>
        <taxon>Isotomidae</taxon>
        <taxon>Proisotominae</taxon>
        <taxon>Folsomia</taxon>
    </lineage>
</organism>
<keyword evidence="1" id="KW-1133">Transmembrane helix</keyword>
<accession>A0A226ERA4</accession>
<evidence type="ECO:0000313" key="2">
    <source>
        <dbReference type="EMBL" id="OXA59677.1"/>
    </source>
</evidence>
<sequence length="360" mass="40674">MTTPNLWKSVGTYMSLYQTVSNYPVMFTNSRPRLKTLTGFTSLQFFWVSIFINSFATMCGIFVTIGRWLKIPMFADIPLWKVLFVGGVTAIGIIQVVSHLSLYALGATLSLAFDRFLEMEETLHQVTGGFSPHVAKGHDFQPMVLNCIAYLGIIIPLPGSLFVIAIHGDPAGVFMYTVFENMVANANINLGLTVFRFCTAFIAVREVYRILWLILFFSATLSRFVFKFSRQIERLWNPGLFIDIYTQLLITYSIVTEITELALLGTMAAGLVIGIGVNFTVLKLYNHISLLLYINIAMLTVSLPVLMNSTLPLAAEAYEKTSKLLKVNYLRLFKLQKSTLTIYYKNYVDYTIVVLMYVHV</sequence>
<feature type="transmembrane region" description="Helical" evidence="1">
    <location>
        <begin position="81"/>
        <end position="105"/>
    </location>
</feature>
<evidence type="ECO:0000313" key="3">
    <source>
        <dbReference type="Proteomes" id="UP000198287"/>
    </source>
</evidence>
<feature type="transmembrane region" description="Helical" evidence="1">
    <location>
        <begin position="238"/>
        <end position="255"/>
    </location>
</feature>
<dbReference type="EMBL" id="LNIX01000002">
    <property type="protein sequence ID" value="OXA59677.1"/>
    <property type="molecule type" value="Genomic_DNA"/>
</dbReference>
<comment type="caution">
    <text evidence="2">The sequence shown here is derived from an EMBL/GenBank/DDBJ whole genome shotgun (WGS) entry which is preliminary data.</text>
</comment>